<evidence type="ECO:0000313" key="1">
    <source>
        <dbReference type="EMBL" id="RGE46973.1"/>
    </source>
</evidence>
<keyword evidence="2" id="KW-1185">Reference proteome</keyword>
<accession>A0A373FS28</accession>
<dbReference type="OrthoDB" id="9178610at2"/>
<gene>
    <name evidence="1" type="ORF">DZC30_00775</name>
</gene>
<dbReference type="Proteomes" id="UP000261948">
    <property type="component" value="Unassembled WGS sequence"/>
</dbReference>
<dbReference type="EMBL" id="QURR01000001">
    <property type="protein sequence ID" value="RGE46973.1"/>
    <property type="molecule type" value="Genomic_DNA"/>
</dbReference>
<evidence type="ECO:0000313" key="2">
    <source>
        <dbReference type="Proteomes" id="UP000261948"/>
    </source>
</evidence>
<protein>
    <submittedName>
        <fullName evidence="1">Uncharacterized protein</fullName>
    </submittedName>
</protein>
<name>A0A373FS28_COMTE</name>
<sequence>MGTRNFCCFKGRGEISLVNYAARLARTAGFLPVGNTSEFTINATENTESVKDYTSPSGGTACTIRELDTVTIALTLRCLSPRNWSLAANGSGEDVEIEPTAVVDEPHVLWPGTVEPLDHLVDESVAITVTSVDGQTTYLAGRDYEITAAGSIKSLEGSTIPAPTIASGKGVANIHVSYTRRDQYLIQLYSAPPQAMAFHFDGFNVAETPIQATQFDLFKVAFGPAATVNVISENVATLQLTGTVERDRTRPMGTLANPFSQYGTLKI</sequence>
<organism evidence="1 2">
    <name type="scientific">Comamonas testosteroni</name>
    <name type="common">Pseudomonas testosteroni</name>
    <dbReference type="NCBI Taxonomy" id="285"/>
    <lineage>
        <taxon>Bacteria</taxon>
        <taxon>Pseudomonadati</taxon>
        <taxon>Pseudomonadota</taxon>
        <taxon>Betaproteobacteria</taxon>
        <taxon>Burkholderiales</taxon>
        <taxon>Comamonadaceae</taxon>
        <taxon>Comamonas</taxon>
    </lineage>
</organism>
<comment type="caution">
    <text evidence="1">The sequence shown here is derived from an EMBL/GenBank/DDBJ whole genome shotgun (WGS) entry which is preliminary data.</text>
</comment>
<proteinExistence type="predicted"/>
<dbReference type="AlphaFoldDB" id="A0A373FS28"/>
<reference evidence="1 2" key="1">
    <citation type="submission" date="2018-08" db="EMBL/GenBank/DDBJ databases">
        <title>Comamonas testosteroni strain SWCO2.</title>
        <authorList>
            <person name="Jiang N."/>
            <person name="Zhang X.Z."/>
        </authorList>
    </citation>
    <scope>NUCLEOTIDE SEQUENCE [LARGE SCALE GENOMIC DNA]</scope>
    <source>
        <strain evidence="1 2">SWCO2</strain>
    </source>
</reference>